<reference evidence="3 4" key="1">
    <citation type="submission" date="2019-06" db="EMBL/GenBank/DDBJ databases">
        <title>Sequencing the genomes of 1000 actinobacteria strains.</title>
        <authorList>
            <person name="Klenk H.-P."/>
        </authorList>
    </citation>
    <scope>NUCLEOTIDE SEQUENCE [LARGE SCALE GENOMIC DNA]</scope>
    <source>
        <strain evidence="3 4">DSM 43866</strain>
    </source>
</reference>
<gene>
    <name evidence="3" type="ORF">FHX34_104701</name>
</gene>
<evidence type="ECO:0000256" key="1">
    <source>
        <dbReference type="SAM" id="MobiDB-lite"/>
    </source>
</evidence>
<keyword evidence="2" id="KW-0812">Transmembrane</keyword>
<organism evidence="3 4">
    <name type="scientific">Actinoplanes teichomyceticus</name>
    <dbReference type="NCBI Taxonomy" id="1867"/>
    <lineage>
        <taxon>Bacteria</taxon>
        <taxon>Bacillati</taxon>
        <taxon>Actinomycetota</taxon>
        <taxon>Actinomycetes</taxon>
        <taxon>Micromonosporales</taxon>
        <taxon>Micromonosporaceae</taxon>
        <taxon>Actinoplanes</taxon>
    </lineage>
</organism>
<evidence type="ECO:0000313" key="3">
    <source>
        <dbReference type="EMBL" id="TWG14401.1"/>
    </source>
</evidence>
<feature type="compositionally biased region" description="Low complexity" evidence="1">
    <location>
        <begin position="60"/>
        <end position="76"/>
    </location>
</feature>
<feature type="region of interest" description="Disordered" evidence="1">
    <location>
        <begin position="56"/>
        <end position="87"/>
    </location>
</feature>
<keyword evidence="2" id="KW-0472">Membrane</keyword>
<accession>A0A561VS23</accession>
<keyword evidence="2" id="KW-1133">Transmembrane helix</keyword>
<protein>
    <submittedName>
        <fullName evidence="3">Uncharacterized protein</fullName>
    </submittedName>
</protein>
<evidence type="ECO:0000313" key="4">
    <source>
        <dbReference type="Proteomes" id="UP000320239"/>
    </source>
</evidence>
<proteinExistence type="predicted"/>
<feature type="compositionally biased region" description="Low complexity" evidence="1">
    <location>
        <begin position="96"/>
        <end position="107"/>
    </location>
</feature>
<keyword evidence="4" id="KW-1185">Reference proteome</keyword>
<dbReference type="RefSeq" id="WP_122980373.1">
    <property type="nucleotide sequence ID" value="NZ_BOMX01000080.1"/>
</dbReference>
<feature type="region of interest" description="Disordered" evidence="1">
    <location>
        <begin position="96"/>
        <end position="115"/>
    </location>
</feature>
<comment type="caution">
    <text evidence="3">The sequence shown here is derived from an EMBL/GenBank/DDBJ whole genome shotgun (WGS) entry which is preliminary data.</text>
</comment>
<name>A0A561VS23_ACTTI</name>
<evidence type="ECO:0000256" key="2">
    <source>
        <dbReference type="SAM" id="Phobius"/>
    </source>
</evidence>
<dbReference type="Proteomes" id="UP000320239">
    <property type="component" value="Unassembled WGS sequence"/>
</dbReference>
<dbReference type="EMBL" id="VIWY01000004">
    <property type="protein sequence ID" value="TWG14401.1"/>
    <property type="molecule type" value="Genomic_DNA"/>
</dbReference>
<feature type="region of interest" description="Disordered" evidence="1">
    <location>
        <begin position="1"/>
        <end position="29"/>
    </location>
</feature>
<feature type="transmembrane region" description="Helical" evidence="2">
    <location>
        <begin position="33"/>
        <end position="55"/>
    </location>
</feature>
<dbReference type="OrthoDB" id="3296561at2"/>
<sequence>MSDEQPERTPAGSLYTSAAATESHRRSMRRKQAVVGVTGAAAVLAGAGFLVGQLMESEQETLPEPAALPPLTTAATGGSEGTRRSAVPVTRHAFRTTRPAAPARRTPSPTPEKPAAEIARSAAAGGLPLRSAASATADRVRGTVTRRVETFGNQTVRVTSAHTDLSGHPELSLAADRGHPVADGVRCTDRVRPSAGASPGTGDRLLLCWRTSAERSVVTMTVATRGAPDETDSVAIIDREWAALE</sequence>
<dbReference type="AlphaFoldDB" id="A0A561VS23"/>